<dbReference type="Proteomes" id="UP000248314">
    <property type="component" value="Unassembled WGS sequence"/>
</dbReference>
<keyword evidence="1" id="KW-0812">Transmembrane</keyword>
<gene>
    <name evidence="2" type="ORF">EJ73_02563</name>
</gene>
<organism evidence="2 3">
    <name type="scientific">Hoylesella shahii DSM 15611 = JCM 12083</name>
    <dbReference type="NCBI Taxonomy" id="1122991"/>
    <lineage>
        <taxon>Bacteria</taxon>
        <taxon>Pseudomonadati</taxon>
        <taxon>Bacteroidota</taxon>
        <taxon>Bacteroidia</taxon>
        <taxon>Bacteroidales</taxon>
        <taxon>Prevotellaceae</taxon>
        <taxon>Hoylesella</taxon>
    </lineage>
</organism>
<proteinExistence type="predicted"/>
<evidence type="ECO:0000313" key="2">
    <source>
        <dbReference type="EMBL" id="PXX18926.1"/>
    </source>
</evidence>
<comment type="caution">
    <text evidence="2">The sequence shown here is derived from an EMBL/GenBank/DDBJ whole genome shotgun (WGS) entry which is preliminary data.</text>
</comment>
<keyword evidence="1" id="KW-1133">Transmembrane helix</keyword>
<dbReference type="AlphaFoldDB" id="A0A318I5M3"/>
<accession>A0A318I5M3</accession>
<protein>
    <submittedName>
        <fullName evidence="2">Uncharacterized protein</fullName>
    </submittedName>
</protein>
<reference evidence="2 3" key="1">
    <citation type="submission" date="2018-05" db="EMBL/GenBank/DDBJ databases">
        <title>Genomic Encyclopedia of Type Strains, Phase I: the one thousand microbial genomes (KMG-I) project.</title>
        <authorList>
            <person name="Kyrpides N."/>
        </authorList>
    </citation>
    <scope>NUCLEOTIDE SEQUENCE [LARGE SCALE GENOMIC DNA]</scope>
    <source>
        <strain evidence="2 3">DSM 15611</strain>
    </source>
</reference>
<sequence length="229" mass="26173">MRCVIWQCCIQTNEIDKMIDMKPILGFIFSVLICLCFTSCAGIFRTTYYITETQGWKKLKPCSEGGITYTYDVTPDMVILNVRGPGTSAISVGPIFFPFAFPTSLQFWVKEEPKLIVAATLYMNQSGTIYPKSIRFTDNEGYMMTPTMIESLDIVHEQDITKLDSTAIVQGIKTSGAIRLRWHFRGKQARKKEFCVLIDTPTIIGKDGKPLLIRFRRKTVYEYIPFFGH</sequence>
<feature type="transmembrane region" description="Helical" evidence="1">
    <location>
        <begin position="24"/>
        <end position="44"/>
    </location>
</feature>
<dbReference type="STRING" id="1122991.GCA_000613445_00736"/>
<keyword evidence="3" id="KW-1185">Reference proteome</keyword>
<name>A0A318I5M3_9BACT</name>
<dbReference type="EMBL" id="QJJX01000046">
    <property type="protein sequence ID" value="PXX18926.1"/>
    <property type="molecule type" value="Genomic_DNA"/>
</dbReference>
<evidence type="ECO:0000256" key="1">
    <source>
        <dbReference type="SAM" id="Phobius"/>
    </source>
</evidence>
<keyword evidence="1" id="KW-0472">Membrane</keyword>
<evidence type="ECO:0000313" key="3">
    <source>
        <dbReference type="Proteomes" id="UP000248314"/>
    </source>
</evidence>